<dbReference type="EMBL" id="JAHUZN010000010">
    <property type="protein sequence ID" value="KAG8480787.1"/>
    <property type="molecule type" value="Genomic_DNA"/>
</dbReference>
<dbReference type="AlphaFoldDB" id="A0A8J6CMV3"/>
<feature type="coiled-coil region" evidence="1">
    <location>
        <begin position="251"/>
        <end position="278"/>
    </location>
</feature>
<protein>
    <recommendedName>
        <fullName evidence="4">Aminotransferase-like plant mobile domain-containing protein</fullName>
    </recommendedName>
</protein>
<accession>A0A8J6CMV3</accession>
<evidence type="ECO:0008006" key="4">
    <source>
        <dbReference type="Google" id="ProtNLM"/>
    </source>
</evidence>
<dbReference type="PANTHER" id="PTHR48200">
    <property type="entry name" value="PROTEIN, PUTATIVE-RELATED"/>
    <property type="match status" value="1"/>
</dbReference>
<keyword evidence="3" id="KW-1185">Reference proteome</keyword>
<evidence type="ECO:0000313" key="3">
    <source>
        <dbReference type="Proteomes" id="UP000701853"/>
    </source>
</evidence>
<keyword evidence="1" id="KW-0175">Coiled coil</keyword>
<comment type="caution">
    <text evidence="2">The sequence shown here is derived from an EMBL/GenBank/DDBJ whole genome shotgun (WGS) entry which is preliminary data.</text>
</comment>
<dbReference type="PANTHER" id="PTHR48200:SF1">
    <property type="entry name" value="AMINOTRANSFERASE-LIKE PLANT MOBILE DOMAIN-CONTAINING PROTEIN"/>
    <property type="match status" value="1"/>
</dbReference>
<sequence>MEGEFLDKVEDNATVRMWSEKMQLEKGDSLAEGYTSGLSSFTRINVTQNDFRTRRIVVSPFENVDLVPTVKEYTVLLRCPKVQVDKIYSKATNAPAFVSLRDLIVAHSLSACRKAGEGRFIGCAQLLLAWFHNHFWKVDKVSYRVFFESYSPKRTLSGELLGFVPDEILYLCGSFEWPRVSSRIGRKNYKKKVREIFDAWKLTHRMKRLAVGSMMTLEYKGWLSKRVNDNILGTSLEGVRSIEEYLQKLKAEKLRKGKRKVEENLDSLKADYKKLRMSMRIAGLGKTSE</sequence>
<reference evidence="2 3" key="1">
    <citation type="journal article" date="2021" name="bioRxiv">
        <title>The Gossypium anomalum genome as a resource for cotton improvement and evolutionary analysis of hybrid incompatibility.</title>
        <authorList>
            <person name="Grover C.E."/>
            <person name="Yuan D."/>
            <person name="Arick M.A."/>
            <person name="Miller E.R."/>
            <person name="Hu G."/>
            <person name="Peterson D.G."/>
            <person name="Wendel J.F."/>
            <person name="Udall J.A."/>
        </authorList>
    </citation>
    <scope>NUCLEOTIDE SEQUENCE [LARGE SCALE GENOMIC DNA]</scope>
    <source>
        <strain evidence="2">JFW-Udall</strain>
        <tissue evidence="2">Leaf</tissue>
    </source>
</reference>
<gene>
    <name evidence="2" type="ORF">CXB51_025509</name>
</gene>
<organism evidence="2 3">
    <name type="scientific">Gossypium anomalum</name>
    <dbReference type="NCBI Taxonomy" id="47600"/>
    <lineage>
        <taxon>Eukaryota</taxon>
        <taxon>Viridiplantae</taxon>
        <taxon>Streptophyta</taxon>
        <taxon>Embryophyta</taxon>
        <taxon>Tracheophyta</taxon>
        <taxon>Spermatophyta</taxon>
        <taxon>Magnoliopsida</taxon>
        <taxon>eudicotyledons</taxon>
        <taxon>Gunneridae</taxon>
        <taxon>Pentapetalae</taxon>
        <taxon>rosids</taxon>
        <taxon>malvids</taxon>
        <taxon>Malvales</taxon>
        <taxon>Malvaceae</taxon>
        <taxon>Malvoideae</taxon>
        <taxon>Gossypium</taxon>
    </lineage>
</organism>
<evidence type="ECO:0000256" key="1">
    <source>
        <dbReference type="SAM" id="Coils"/>
    </source>
</evidence>
<dbReference type="Proteomes" id="UP000701853">
    <property type="component" value="Chromosome 10"/>
</dbReference>
<evidence type="ECO:0000313" key="2">
    <source>
        <dbReference type="EMBL" id="KAG8480787.1"/>
    </source>
</evidence>
<name>A0A8J6CMV3_9ROSI</name>
<proteinExistence type="predicted"/>